<dbReference type="Proteomes" id="UP000468650">
    <property type="component" value="Unassembled WGS sequence"/>
</dbReference>
<dbReference type="GO" id="GO:0005524">
    <property type="term" value="F:ATP binding"/>
    <property type="evidence" value="ECO:0007669"/>
    <property type="project" value="UniProtKB-KW"/>
</dbReference>
<dbReference type="InterPro" id="IPR015854">
    <property type="entry name" value="ABC_transpr_LolD-like"/>
</dbReference>
<keyword evidence="5" id="KW-1185">Reference proteome</keyword>
<dbReference type="PANTHER" id="PTHR24220:SF659">
    <property type="entry name" value="TRANSPORTER, PUTATIVE-RELATED"/>
    <property type="match status" value="1"/>
</dbReference>
<dbReference type="GO" id="GO:0005886">
    <property type="term" value="C:plasma membrane"/>
    <property type="evidence" value="ECO:0007669"/>
    <property type="project" value="TreeGrafter"/>
</dbReference>
<keyword evidence="2 4" id="KW-0067">ATP-binding</keyword>
<organism evidence="4 5">
    <name type="scientific">Phaeocystidibacter luteus</name>
    <dbReference type="NCBI Taxonomy" id="911197"/>
    <lineage>
        <taxon>Bacteria</taxon>
        <taxon>Pseudomonadati</taxon>
        <taxon>Bacteroidota</taxon>
        <taxon>Flavobacteriia</taxon>
        <taxon>Flavobacteriales</taxon>
        <taxon>Phaeocystidibacteraceae</taxon>
        <taxon>Phaeocystidibacter</taxon>
    </lineage>
</organism>
<dbReference type="RefSeq" id="WP_151666032.1">
    <property type="nucleotide sequence ID" value="NZ_WBVO01000001.1"/>
</dbReference>
<dbReference type="InterPro" id="IPR003593">
    <property type="entry name" value="AAA+_ATPase"/>
</dbReference>
<dbReference type="SUPFAM" id="SSF52540">
    <property type="entry name" value="P-loop containing nucleoside triphosphate hydrolases"/>
    <property type="match status" value="1"/>
</dbReference>
<keyword evidence="1" id="KW-0547">Nucleotide-binding</keyword>
<dbReference type="AlphaFoldDB" id="A0A6N6RLK7"/>
<dbReference type="GO" id="GO:0022857">
    <property type="term" value="F:transmembrane transporter activity"/>
    <property type="evidence" value="ECO:0007669"/>
    <property type="project" value="TreeGrafter"/>
</dbReference>
<dbReference type="PROSITE" id="PS00211">
    <property type="entry name" value="ABC_TRANSPORTER_1"/>
    <property type="match status" value="1"/>
</dbReference>
<dbReference type="EMBL" id="WBVO01000001">
    <property type="protein sequence ID" value="KAB2814452.1"/>
    <property type="molecule type" value="Genomic_DNA"/>
</dbReference>
<dbReference type="InterPro" id="IPR027417">
    <property type="entry name" value="P-loop_NTPase"/>
</dbReference>
<dbReference type="Pfam" id="PF00005">
    <property type="entry name" value="ABC_tran"/>
    <property type="match status" value="1"/>
</dbReference>
<dbReference type="PANTHER" id="PTHR24220">
    <property type="entry name" value="IMPORT ATP-BINDING PROTEIN"/>
    <property type="match status" value="1"/>
</dbReference>
<accession>A0A6N6RLK7</accession>
<dbReference type="OrthoDB" id="1414429at2"/>
<dbReference type="InterPro" id="IPR003439">
    <property type="entry name" value="ABC_transporter-like_ATP-bd"/>
</dbReference>
<evidence type="ECO:0000256" key="2">
    <source>
        <dbReference type="ARBA" id="ARBA00022840"/>
    </source>
</evidence>
<protein>
    <submittedName>
        <fullName evidence="4">ATP-binding cassette domain-containing protein</fullName>
    </submittedName>
</protein>
<proteinExistence type="predicted"/>
<comment type="caution">
    <text evidence="4">The sequence shown here is derived from an EMBL/GenBank/DDBJ whole genome shotgun (WGS) entry which is preliminary data.</text>
</comment>
<dbReference type="InterPro" id="IPR017871">
    <property type="entry name" value="ABC_transporter-like_CS"/>
</dbReference>
<dbReference type="SMART" id="SM00382">
    <property type="entry name" value="AAA"/>
    <property type="match status" value="1"/>
</dbReference>
<dbReference type="Gene3D" id="3.40.50.300">
    <property type="entry name" value="P-loop containing nucleotide triphosphate hydrolases"/>
    <property type="match status" value="1"/>
</dbReference>
<evidence type="ECO:0000259" key="3">
    <source>
        <dbReference type="PROSITE" id="PS50893"/>
    </source>
</evidence>
<sequence>MIDKLEWNSLSYSYNQTNTISFPDGRINRGEVLAAIGPSGSGKSTWLQLLSGILAIQKGDVHYGETSLKGTSERRRDKLRAQNVGLVFQNNHFLNELSVSDNLSLPAFAQKHQLDSNHIAELANRLHVDHLLNRKPKECSVGELQRLSIVRTLSTRPSFLLADEPTSALDDVNTESILSIFDELVADLNIGVLIVTHDNRVKSHFSNTINFGK</sequence>
<name>A0A6N6RLK7_9FLAO</name>
<reference evidence="4 5" key="1">
    <citation type="submission" date="2019-09" db="EMBL/GenBank/DDBJ databases">
        <title>Genomes of family Cryomorphaceae.</title>
        <authorList>
            <person name="Bowman J.P."/>
        </authorList>
    </citation>
    <scope>NUCLEOTIDE SEQUENCE [LARGE SCALE GENOMIC DNA]</scope>
    <source>
        <strain evidence="4 5">LMG 25704</strain>
    </source>
</reference>
<gene>
    <name evidence="4" type="ORF">F8C67_01575</name>
</gene>
<dbReference type="GO" id="GO:0016887">
    <property type="term" value="F:ATP hydrolysis activity"/>
    <property type="evidence" value="ECO:0007669"/>
    <property type="project" value="InterPro"/>
</dbReference>
<dbReference type="PROSITE" id="PS50893">
    <property type="entry name" value="ABC_TRANSPORTER_2"/>
    <property type="match status" value="1"/>
</dbReference>
<feature type="domain" description="ABC transporter" evidence="3">
    <location>
        <begin position="5"/>
        <end position="213"/>
    </location>
</feature>
<evidence type="ECO:0000256" key="1">
    <source>
        <dbReference type="ARBA" id="ARBA00022741"/>
    </source>
</evidence>
<evidence type="ECO:0000313" key="4">
    <source>
        <dbReference type="EMBL" id="KAB2814452.1"/>
    </source>
</evidence>
<evidence type="ECO:0000313" key="5">
    <source>
        <dbReference type="Proteomes" id="UP000468650"/>
    </source>
</evidence>